<accession>A0ABV2TUR7</accession>
<dbReference type="SUPFAM" id="SSF88713">
    <property type="entry name" value="Glycoside hydrolase/deacetylase"/>
    <property type="match status" value="1"/>
</dbReference>
<keyword evidence="1" id="KW-0378">Hydrolase</keyword>
<name>A0ABV2TUR7_9FLAO</name>
<sequence>MRFIDINCDVGEGIGNEEDLFPFISSCNIACGGHAGDEQIMKEIVVLAKKHQVKIGAHPSYPDKDNFGRVSLSMPNETLKSSIKDQVTALVSILETQGLDLHHIKAHGALYNDIAKDRALASVFLEAVEQFKEKVYLYVPYGSVLDEEALKRDFKTMVEAFGDRNYNPDLTLVSRNSPNAVIHDPKEVLDHITKMVKNQKVKTSQGTEQNINAETYCIHGDTPSALQILAYLSEELPEQQIYLKK</sequence>
<comment type="caution">
    <text evidence="1">The sequence shown here is derived from an EMBL/GenBank/DDBJ whole genome shotgun (WGS) entry which is preliminary data.</text>
</comment>
<dbReference type="Pfam" id="PF03746">
    <property type="entry name" value="LamB_YcsF"/>
    <property type="match status" value="1"/>
</dbReference>
<dbReference type="NCBIfam" id="NF003816">
    <property type="entry name" value="PRK05406.1-5"/>
    <property type="match status" value="1"/>
</dbReference>
<organism evidence="1 2">
    <name type="scientific">Sediminicola luteus</name>
    <dbReference type="NCBI Taxonomy" id="319238"/>
    <lineage>
        <taxon>Bacteria</taxon>
        <taxon>Pseudomonadati</taxon>
        <taxon>Bacteroidota</taxon>
        <taxon>Flavobacteriia</taxon>
        <taxon>Flavobacteriales</taxon>
        <taxon>Flavobacteriaceae</taxon>
        <taxon>Sediminicola</taxon>
    </lineage>
</organism>
<dbReference type="EMBL" id="JBEWYP010000003">
    <property type="protein sequence ID" value="MET7029022.1"/>
    <property type="molecule type" value="Genomic_DNA"/>
</dbReference>
<dbReference type="Gene3D" id="3.20.20.370">
    <property type="entry name" value="Glycoside hydrolase/deacetylase"/>
    <property type="match status" value="1"/>
</dbReference>
<dbReference type="GO" id="GO:0017168">
    <property type="term" value="F:5-oxoprolinase (ATP-hydrolyzing) activity"/>
    <property type="evidence" value="ECO:0007669"/>
    <property type="project" value="UniProtKB-EC"/>
</dbReference>
<evidence type="ECO:0000313" key="1">
    <source>
        <dbReference type="EMBL" id="MET7029022.1"/>
    </source>
</evidence>
<protein>
    <submittedName>
        <fullName evidence="1">5-oxoprolinase subunit PxpA</fullName>
        <ecNumber evidence="1">3.5.2.9</ecNumber>
    </submittedName>
</protein>
<dbReference type="PANTHER" id="PTHR30292">
    <property type="entry name" value="UNCHARACTERIZED PROTEIN YBGL-RELATED"/>
    <property type="match status" value="1"/>
</dbReference>
<dbReference type="EC" id="3.5.2.9" evidence="1"/>
<gene>
    <name evidence="1" type="primary">pxpA</name>
    <name evidence="1" type="ORF">ABXZ32_06435</name>
</gene>
<dbReference type="RefSeq" id="WP_354617848.1">
    <property type="nucleotide sequence ID" value="NZ_JBEWYP010000003.1"/>
</dbReference>
<dbReference type="PANTHER" id="PTHR30292:SF0">
    <property type="entry name" value="5-OXOPROLINASE SUBUNIT A"/>
    <property type="match status" value="1"/>
</dbReference>
<dbReference type="Proteomes" id="UP001549773">
    <property type="component" value="Unassembled WGS sequence"/>
</dbReference>
<proteinExistence type="predicted"/>
<dbReference type="CDD" id="cd10801">
    <property type="entry name" value="LamB_YcsF_like_1"/>
    <property type="match status" value="1"/>
</dbReference>
<dbReference type="NCBIfam" id="NF003814">
    <property type="entry name" value="PRK05406.1-3"/>
    <property type="match status" value="1"/>
</dbReference>
<dbReference type="InterPro" id="IPR011330">
    <property type="entry name" value="Glyco_hydro/deAcase_b/a-brl"/>
</dbReference>
<evidence type="ECO:0000313" key="2">
    <source>
        <dbReference type="Proteomes" id="UP001549773"/>
    </source>
</evidence>
<keyword evidence="2" id="KW-1185">Reference proteome</keyword>
<dbReference type="InterPro" id="IPR005501">
    <property type="entry name" value="LamB/YcsF/PxpA-like"/>
</dbReference>
<reference evidence="1 2" key="1">
    <citation type="submission" date="2024-07" db="EMBL/GenBank/DDBJ databases">
        <title>The genome sequence of type strain Sediminicola luteus GDMCC 1.2596T.</title>
        <authorList>
            <person name="Liu Y."/>
        </authorList>
    </citation>
    <scope>NUCLEOTIDE SEQUENCE [LARGE SCALE GENOMIC DNA]</scope>
    <source>
        <strain evidence="1 2">GDMCC 1.2596</strain>
    </source>
</reference>